<dbReference type="InterPro" id="IPR000674">
    <property type="entry name" value="Ald_Oxase/Xan_DH_a/b"/>
</dbReference>
<keyword evidence="3" id="KW-1185">Reference proteome</keyword>
<dbReference type="Pfam" id="PF20256">
    <property type="entry name" value="MoCoBD_2"/>
    <property type="match status" value="1"/>
</dbReference>
<protein>
    <submittedName>
        <fullName evidence="2">Xanthine dehydrogenase family protein molybdopterin-binding subunit</fullName>
    </submittedName>
</protein>
<accession>A0A387G462</accession>
<organism evidence="2 3">
    <name type="scientific">Rhizobium jaguaris</name>
    <dbReference type="NCBI Taxonomy" id="1312183"/>
    <lineage>
        <taxon>Bacteria</taxon>
        <taxon>Pseudomonadati</taxon>
        <taxon>Pseudomonadota</taxon>
        <taxon>Alphaproteobacteria</taxon>
        <taxon>Hyphomicrobiales</taxon>
        <taxon>Rhizobiaceae</taxon>
        <taxon>Rhizobium/Agrobacterium group</taxon>
        <taxon>Rhizobium</taxon>
    </lineage>
</organism>
<dbReference type="PANTHER" id="PTHR11908:SF123">
    <property type="entry name" value="ALDEHYDE OXIDOREDUCTASE MOLYBDENUM-BINDING SUBUNIT PAOC"/>
    <property type="match status" value="1"/>
</dbReference>
<dbReference type="InterPro" id="IPR036856">
    <property type="entry name" value="Ald_Oxase/Xan_DH_a/b_sf"/>
</dbReference>
<dbReference type="OrthoDB" id="8428274at2"/>
<dbReference type="AlphaFoldDB" id="A0A387G462"/>
<dbReference type="InterPro" id="IPR008274">
    <property type="entry name" value="AldOxase/xan_DH_MoCoBD1"/>
</dbReference>
<dbReference type="GO" id="GO:0016491">
    <property type="term" value="F:oxidoreductase activity"/>
    <property type="evidence" value="ECO:0007669"/>
    <property type="project" value="InterPro"/>
</dbReference>
<dbReference type="GO" id="GO:0005506">
    <property type="term" value="F:iron ion binding"/>
    <property type="evidence" value="ECO:0007669"/>
    <property type="project" value="InterPro"/>
</dbReference>
<name>A0A387G462_9HYPH</name>
<dbReference type="InterPro" id="IPR046867">
    <property type="entry name" value="AldOxase/xan_DH_MoCoBD2"/>
</dbReference>
<dbReference type="SUPFAM" id="SSF54665">
    <property type="entry name" value="CO dehydrogenase molybdoprotein N-domain-like"/>
    <property type="match status" value="1"/>
</dbReference>
<dbReference type="InterPro" id="IPR016208">
    <property type="entry name" value="Ald_Oxase/xanthine_DH-like"/>
</dbReference>
<dbReference type="KEGG" id="rjg:CCGE525_28990"/>
<dbReference type="Pfam" id="PF02738">
    <property type="entry name" value="MoCoBD_1"/>
    <property type="match status" value="1"/>
</dbReference>
<dbReference type="PANTHER" id="PTHR11908">
    <property type="entry name" value="XANTHINE DEHYDROGENASE"/>
    <property type="match status" value="1"/>
</dbReference>
<dbReference type="Pfam" id="PF01315">
    <property type="entry name" value="Ald_Xan_dh_C"/>
    <property type="match status" value="1"/>
</dbReference>
<sequence length="729" mass="77537">MLFNSPAPRNPIDNETVVGHPHVRIDGPLKVSGQARYAYEYNDEIPNAAYGFMLGAGIATGSIRSIDTKAAERAPGVLLVLTYKNAPKQGDDGAPQLQGTDIKHYDQAIAFVVAETFEQARAAVGMIKVEYSKSRGTFDLGAVKDSGEVTRYAADTHMGDFQKAFSAAAASVDVTYTTPDQSHSMMEPHASIAKWDGDKLTVYTSHQIIHSAQANIADTFGIPQDNVRVVSAYVGGGFGSKLVVYSDPILAAMAARQLGRPVKVALTRPQIYNHTTHRAATIQHLRLGAGADGRLTAVGHQVWCGNQAGHGPENAAAQTKLLYPGDNRWIETRLSKLDLPIGAAMRAPGEAAGLLALECAMDELAEKLDIDPVELRIRNDIQHDPEAGPSRPFSTRKLVQCMQTGAERFGWSKRSPKPGQVRDGEWLVGMGVAAAIRNNPVRPSGARATVDRDGILTIETQQTDIGTGSYTILAMIGAEMLGLPVEAVRVKLGDSDFPEAAGSGGSFGANSSSTGVYYTCSALRDEIVRRSGLNTSDVSFSDGSVISQGHSIRLADIAGDAGISVEEKAEFGDLQKKFAQAAFGAHFAEVGVDIATGEIRVRRMLSVCAAGRIINPVTARSQCLGGMTMGIGAALMEECVVDKRYGYFVNHDLAEYQVPVHADIPDLDVVFLDEVDDQSSPIRAKGLGELGICGVGAAVANAVYNACGVRVRDYPLTMDKIIAGLPAIG</sequence>
<dbReference type="EMBL" id="CP032695">
    <property type="protein sequence ID" value="AYG62772.1"/>
    <property type="molecule type" value="Genomic_DNA"/>
</dbReference>
<dbReference type="Gene3D" id="3.90.1170.50">
    <property type="entry name" value="Aldehyde oxidase/xanthine dehydrogenase, a/b hammerhead"/>
    <property type="match status" value="1"/>
</dbReference>
<reference evidence="2 3" key="1">
    <citation type="submission" date="2018-10" db="EMBL/GenBank/DDBJ databases">
        <title>Rhizobium etli, R. leguminosarum and a new Rhizobium genospecies from Phaseolus dumosus.</title>
        <authorList>
            <person name="Ramirez-Puebla S.T."/>
            <person name="Rogel-Hernandez M.A."/>
            <person name="Guerrero G."/>
            <person name="Ormeno-Orrillo E."/>
            <person name="Martinez-Romero J.C."/>
            <person name="Negrete-Yankelevich S."/>
            <person name="Martinez-Romero E."/>
        </authorList>
    </citation>
    <scope>NUCLEOTIDE SEQUENCE [LARGE SCALE GENOMIC DNA]</scope>
    <source>
        <strain evidence="2 3">CCGE525</strain>
        <plasmid evidence="3">prccge525c</plasmid>
    </source>
</reference>
<dbReference type="SMART" id="SM01008">
    <property type="entry name" value="Ald_Xan_dh_C"/>
    <property type="match status" value="1"/>
</dbReference>
<dbReference type="SUPFAM" id="SSF56003">
    <property type="entry name" value="Molybdenum cofactor-binding domain"/>
    <property type="match status" value="1"/>
</dbReference>
<dbReference type="Gene3D" id="3.30.365.10">
    <property type="entry name" value="Aldehyde oxidase/xanthine dehydrogenase, molybdopterin binding domain"/>
    <property type="match status" value="4"/>
</dbReference>
<dbReference type="Proteomes" id="UP000282195">
    <property type="component" value="Plasmid pRCCGE525c"/>
</dbReference>
<keyword evidence="2" id="KW-0614">Plasmid</keyword>
<dbReference type="RefSeq" id="WP_120707685.1">
    <property type="nucleotide sequence ID" value="NZ_CP032695.1"/>
</dbReference>
<gene>
    <name evidence="2" type="ORF">CCGE525_28990</name>
</gene>
<proteinExistence type="predicted"/>
<evidence type="ECO:0000259" key="1">
    <source>
        <dbReference type="SMART" id="SM01008"/>
    </source>
</evidence>
<feature type="domain" description="Aldehyde oxidase/xanthine dehydrogenase a/b hammerhead" evidence="1">
    <location>
        <begin position="32"/>
        <end position="135"/>
    </location>
</feature>
<dbReference type="InterPro" id="IPR037165">
    <property type="entry name" value="AldOxase/xan_DH_Mopterin-bd_sf"/>
</dbReference>
<evidence type="ECO:0000313" key="2">
    <source>
        <dbReference type="EMBL" id="AYG62772.1"/>
    </source>
</evidence>
<evidence type="ECO:0000313" key="3">
    <source>
        <dbReference type="Proteomes" id="UP000282195"/>
    </source>
</evidence>
<geneLocation type="plasmid" evidence="3">
    <name>prccge525c</name>
</geneLocation>